<gene>
    <name evidence="2" type="ORF">BTJ39_15850</name>
</gene>
<dbReference type="OrthoDB" id="9802991at2"/>
<proteinExistence type="predicted"/>
<evidence type="ECO:0000259" key="1">
    <source>
        <dbReference type="PROSITE" id="PS50206"/>
    </source>
</evidence>
<organism evidence="2 3">
    <name type="scientific">Izhakiella australiensis</name>
    <dbReference type="NCBI Taxonomy" id="1926881"/>
    <lineage>
        <taxon>Bacteria</taxon>
        <taxon>Pseudomonadati</taxon>
        <taxon>Pseudomonadota</taxon>
        <taxon>Gammaproteobacteria</taxon>
        <taxon>Enterobacterales</taxon>
        <taxon>Erwiniaceae</taxon>
        <taxon>Izhakiella</taxon>
    </lineage>
</organism>
<dbReference type="PROSITE" id="PS50206">
    <property type="entry name" value="RHODANESE_3"/>
    <property type="match status" value="1"/>
</dbReference>
<dbReference type="InterPro" id="IPR036873">
    <property type="entry name" value="Rhodanese-like_dom_sf"/>
</dbReference>
<accession>A0A1S8YJ41</accession>
<feature type="domain" description="Rhodanese" evidence="1">
    <location>
        <begin position="42"/>
        <end position="132"/>
    </location>
</feature>
<dbReference type="PANTHER" id="PTHR43031">
    <property type="entry name" value="FAD-DEPENDENT OXIDOREDUCTASE"/>
    <property type="match status" value="1"/>
</dbReference>
<evidence type="ECO:0000313" key="3">
    <source>
        <dbReference type="Proteomes" id="UP000190667"/>
    </source>
</evidence>
<protein>
    <submittedName>
        <fullName evidence="2">Rhodanese</fullName>
    </submittedName>
</protein>
<dbReference type="EMBL" id="MRUL01000011">
    <property type="protein sequence ID" value="OON39109.1"/>
    <property type="molecule type" value="Genomic_DNA"/>
</dbReference>
<dbReference type="PANTHER" id="PTHR43031:SF1">
    <property type="entry name" value="PYRIDINE NUCLEOTIDE-DISULPHIDE OXIDOREDUCTASE"/>
    <property type="match status" value="1"/>
</dbReference>
<reference evidence="2 3" key="1">
    <citation type="submission" date="2016-12" db="EMBL/GenBank/DDBJ databases">
        <title>Izhakiella australiana sp. nov. of genus Izhakiella isolated from Australian desert.</title>
        <authorList>
            <person name="Ji M."/>
        </authorList>
    </citation>
    <scope>NUCLEOTIDE SEQUENCE [LARGE SCALE GENOMIC DNA]</scope>
    <source>
        <strain evidence="2 3">D4N98</strain>
    </source>
</reference>
<name>A0A1S8YJ41_9GAMM</name>
<sequence length="149" mass="16072">MSQSSIVLQYLPPDAQENAARLRHKLSYYADSSDLAQDLAAGIETLVVIDTRSAAQYQAGHICGAISFPHREMTEETLSRLNAGHVYVTYCDGIGCNGSTRGALKLASNGFKVKELIGGLDFWRRDNHPMAQGAEPGSWPQTAAPDCGC</sequence>
<dbReference type="InterPro" id="IPR001763">
    <property type="entry name" value="Rhodanese-like_dom"/>
</dbReference>
<dbReference type="Gene3D" id="3.40.250.10">
    <property type="entry name" value="Rhodanese-like domain"/>
    <property type="match status" value="1"/>
</dbReference>
<dbReference type="InterPro" id="IPR050229">
    <property type="entry name" value="GlpE_sulfurtransferase"/>
</dbReference>
<dbReference type="SUPFAM" id="SSF52821">
    <property type="entry name" value="Rhodanese/Cell cycle control phosphatase"/>
    <property type="match status" value="1"/>
</dbReference>
<dbReference type="Pfam" id="PF00581">
    <property type="entry name" value="Rhodanese"/>
    <property type="match status" value="1"/>
</dbReference>
<dbReference type="Proteomes" id="UP000190667">
    <property type="component" value="Unassembled WGS sequence"/>
</dbReference>
<dbReference type="RefSeq" id="WP_078003658.1">
    <property type="nucleotide sequence ID" value="NZ_MRUL01000011.1"/>
</dbReference>
<evidence type="ECO:0000313" key="2">
    <source>
        <dbReference type="EMBL" id="OON39109.1"/>
    </source>
</evidence>
<dbReference type="SMART" id="SM00450">
    <property type="entry name" value="RHOD"/>
    <property type="match status" value="1"/>
</dbReference>
<keyword evidence="3" id="KW-1185">Reference proteome</keyword>
<comment type="caution">
    <text evidence="2">The sequence shown here is derived from an EMBL/GenBank/DDBJ whole genome shotgun (WGS) entry which is preliminary data.</text>
</comment>
<dbReference type="STRING" id="1926881.BTJ39_15850"/>
<dbReference type="AlphaFoldDB" id="A0A1S8YJ41"/>